<dbReference type="GO" id="GO:0005524">
    <property type="term" value="F:ATP binding"/>
    <property type="evidence" value="ECO:0007669"/>
    <property type="project" value="InterPro"/>
</dbReference>
<dbReference type="PANTHER" id="PTHR43581">
    <property type="entry name" value="ATP/GTP PHOSPHATASE"/>
    <property type="match status" value="1"/>
</dbReference>
<feature type="domain" description="ATPase AAA-type core" evidence="1">
    <location>
        <begin position="242"/>
        <end position="294"/>
    </location>
</feature>
<dbReference type="GO" id="GO:0016887">
    <property type="term" value="F:ATP hydrolysis activity"/>
    <property type="evidence" value="ECO:0007669"/>
    <property type="project" value="InterPro"/>
</dbReference>
<dbReference type="Gene3D" id="3.40.50.300">
    <property type="entry name" value="P-loop containing nucleotide triphosphate hydrolases"/>
    <property type="match status" value="2"/>
</dbReference>
<dbReference type="SUPFAM" id="SSF52540">
    <property type="entry name" value="P-loop containing nucleoside triphosphate hydrolases"/>
    <property type="match status" value="1"/>
</dbReference>
<name>A0A8F5N5Y8_SALDZ</name>
<reference evidence="2" key="1">
    <citation type="submission" date="2021-07" db="EMBL/GenBank/DDBJ databases">
        <title>Whole-Genome Sequences of non-enterica strains of Salmonella enterica isolated from poultry houses.</title>
        <authorList>
            <person name="Lamas A."/>
            <person name="Regal P."/>
            <person name="Miranda J.M."/>
            <person name="Vazquez B."/>
            <person name="Cepeda A."/>
            <person name="Franco C.M."/>
        </authorList>
    </citation>
    <scope>NUCLEOTIDE SEQUENCE</scope>
    <source>
        <strain evidence="2">LHICA_D1</strain>
    </source>
</reference>
<proteinExistence type="predicted"/>
<dbReference type="InterPro" id="IPR051396">
    <property type="entry name" value="Bact_Antivir_Def_Nuclease"/>
</dbReference>
<dbReference type="InterPro" id="IPR027417">
    <property type="entry name" value="P-loop_NTPase"/>
</dbReference>
<gene>
    <name evidence="2" type="ORF">JMJ85_20520</name>
</gene>
<dbReference type="PANTHER" id="PTHR43581:SF4">
    <property type="entry name" value="ATP_GTP PHOSPHATASE"/>
    <property type="match status" value="1"/>
</dbReference>
<dbReference type="AlphaFoldDB" id="A0A8F5N5Y8"/>
<accession>A0A8F5N5Y8</accession>
<protein>
    <submittedName>
        <fullName evidence="2">AAA family ATPase</fullName>
    </submittedName>
</protein>
<evidence type="ECO:0000313" key="2">
    <source>
        <dbReference type="EMBL" id="QXN85891.1"/>
    </source>
</evidence>
<dbReference type="InterPro" id="IPR003959">
    <property type="entry name" value="ATPase_AAA_core"/>
</dbReference>
<dbReference type="EMBL" id="CP078142">
    <property type="protein sequence ID" value="QXN85891.1"/>
    <property type="molecule type" value="Genomic_DNA"/>
</dbReference>
<dbReference type="Pfam" id="PF13304">
    <property type="entry name" value="AAA_21"/>
    <property type="match status" value="1"/>
</dbReference>
<evidence type="ECO:0000259" key="1">
    <source>
        <dbReference type="Pfam" id="PF13304"/>
    </source>
</evidence>
<organism evidence="2">
    <name type="scientific">Salmonella diarizonae</name>
    <dbReference type="NCBI Taxonomy" id="59204"/>
    <lineage>
        <taxon>Bacteria</taxon>
        <taxon>Pseudomonadati</taxon>
        <taxon>Pseudomonadota</taxon>
        <taxon>Gammaproteobacteria</taxon>
        <taxon>Enterobacterales</taxon>
        <taxon>Enterobacteriaceae</taxon>
        <taxon>Salmonella</taxon>
    </lineage>
</organism>
<dbReference type="CDD" id="cd00267">
    <property type="entry name" value="ABC_ATPase"/>
    <property type="match status" value="1"/>
</dbReference>
<sequence length="553" mass="64291">MIKTIKIHKYRKLENISFNFENGINIISGTNGTCKTSLLHIISNSFKAPKLRNEDCDPPASLRVIKNSNVIFNPKIEALVRDAKEYVDPSNGLKGNLFEVEYSDNSVLRFRKHNSDIENRFAIKPYYGNTEERKYLPACPIIYLGLSRLFPTGEIDDESLNNVNINLPDDYLDKIRVLYKKLTQIEIDNIKITNVNNFKSGPEFKSSVDGIDSNTISSGEDNLFIILKALVSLSFYHDSIKDKSNDISSILLIDEFDATLHPSLQEKLFDILEEYAAKYSIQIIITTHSLSLLEYAIEKNKNVIYLLNNYTDVDNIENPTILDIKMYLRNEVRDELYSKIKIPIFMEDDEARLFFTEFLDYLEDRNKEFSMVRRFFHLVPCKIGADNLSTIFNDPYLLETTLKSICILDGDKQSDISKCTIALPGKESPEQLFFKYIEQLNSENNDFWKNRNIIRLGYTKHKYLHDIKPDIDSIQIAISEKKDSGSSSKGIERQLNKKIFNKHINFFRLVMSHWFHNSSNDTEIRRFYNNLKTVFKKVSIPNGIEKNEWHMDY</sequence>